<dbReference type="InterPro" id="IPR017039">
    <property type="entry name" value="Virul_fac_BrkB"/>
</dbReference>
<dbReference type="PIRSF" id="PIRSF035875">
    <property type="entry name" value="RNase_BN"/>
    <property type="match status" value="1"/>
</dbReference>
<dbReference type="PANTHER" id="PTHR30213">
    <property type="entry name" value="INNER MEMBRANE PROTEIN YHJD"/>
    <property type="match status" value="1"/>
</dbReference>
<sequence>MSTPSAQEIREVGISIARTAKNREISFLAASFAYYAFVSLIPMVILALALGSLIGGQQLAERLVVLAGDFLPQAGEDILIEALMTETGRTQATVVALLVSTWGALKVVRGLSLAFDRVYGAAGKDSLPTQIRDGITVLLAGVLALLLMIVLGIAIGLLAEHVPFGRLLSWLGLLFGLVLVFIPIYYVLPPIDVTPVEILPGVMFTATGWVVLQFGFQVYAANAGQYQAYGVLGAIILFVTWLYFAGILLLLGAVINVVLSRPDLADG</sequence>
<name>A0AAP2Z698_9EURY</name>
<dbReference type="PANTHER" id="PTHR30213:SF0">
    <property type="entry name" value="UPF0761 MEMBRANE PROTEIN YIHY"/>
    <property type="match status" value="1"/>
</dbReference>
<evidence type="ECO:0000313" key="7">
    <source>
        <dbReference type="EMBL" id="MCU4751499.1"/>
    </source>
</evidence>
<keyword evidence="4 6" id="KW-1133">Transmembrane helix</keyword>
<feature type="transmembrane region" description="Helical" evidence="6">
    <location>
        <begin position="198"/>
        <end position="219"/>
    </location>
</feature>
<protein>
    <submittedName>
        <fullName evidence="7">YihY/virulence factor BrkB family protein</fullName>
    </submittedName>
</protein>
<feature type="transmembrane region" description="Helical" evidence="6">
    <location>
        <begin position="167"/>
        <end position="186"/>
    </location>
</feature>
<comment type="caution">
    <text evidence="7">The sequence shown here is derived from an EMBL/GenBank/DDBJ whole genome shotgun (WGS) entry which is preliminary data.</text>
</comment>
<accession>A0AAP2Z698</accession>
<evidence type="ECO:0000256" key="1">
    <source>
        <dbReference type="ARBA" id="ARBA00004651"/>
    </source>
</evidence>
<keyword evidence="3 6" id="KW-0812">Transmembrane</keyword>
<gene>
    <name evidence="7" type="ORF">OB919_05815</name>
</gene>
<evidence type="ECO:0000256" key="5">
    <source>
        <dbReference type="ARBA" id="ARBA00023136"/>
    </source>
</evidence>
<feature type="transmembrane region" description="Helical" evidence="6">
    <location>
        <begin position="32"/>
        <end position="54"/>
    </location>
</feature>
<dbReference type="NCBIfam" id="TIGR00765">
    <property type="entry name" value="yihY_not_rbn"/>
    <property type="match status" value="1"/>
</dbReference>
<dbReference type="Proteomes" id="UP001321047">
    <property type="component" value="Unassembled WGS sequence"/>
</dbReference>
<proteinExistence type="predicted"/>
<organism evidence="7 8">
    <name type="scientific">Natronosalvus hydrolyticus</name>
    <dbReference type="NCBI Taxonomy" id="2979988"/>
    <lineage>
        <taxon>Archaea</taxon>
        <taxon>Methanobacteriati</taxon>
        <taxon>Methanobacteriota</taxon>
        <taxon>Stenosarchaea group</taxon>
        <taxon>Halobacteria</taxon>
        <taxon>Halobacteriales</taxon>
        <taxon>Natrialbaceae</taxon>
        <taxon>Natronosalvus</taxon>
    </lineage>
</organism>
<reference evidence="7 8" key="1">
    <citation type="submission" date="2022-09" db="EMBL/GenBank/DDBJ databases">
        <title>Enrichment on poylsaccharides allowed isolation of novel metabolic and taxonomic groups of Haloarchaea.</title>
        <authorList>
            <person name="Sorokin D.Y."/>
            <person name="Elcheninov A.G."/>
            <person name="Khizhniak T.V."/>
            <person name="Kolganova T.V."/>
            <person name="Kublanov I.V."/>
        </authorList>
    </citation>
    <scope>NUCLEOTIDE SEQUENCE [LARGE SCALE GENOMIC DNA]</scope>
    <source>
        <strain evidence="7 8">AArc-curdl1</strain>
    </source>
</reference>
<keyword evidence="5 6" id="KW-0472">Membrane</keyword>
<dbReference type="AlphaFoldDB" id="A0AAP2Z698"/>
<keyword evidence="8" id="KW-1185">Reference proteome</keyword>
<evidence type="ECO:0000313" key="8">
    <source>
        <dbReference type="Proteomes" id="UP001321047"/>
    </source>
</evidence>
<feature type="transmembrane region" description="Helical" evidence="6">
    <location>
        <begin position="231"/>
        <end position="259"/>
    </location>
</feature>
<comment type="subcellular location">
    <subcellularLocation>
        <location evidence="1">Cell membrane</location>
        <topology evidence="1">Multi-pass membrane protein</topology>
    </subcellularLocation>
</comment>
<evidence type="ECO:0000256" key="2">
    <source>
        <dbReference type="ARBA" id="ARBA00022475"/>
    </source>
</evidence>
<evidence type="ECO:0000256" key="4">
    <source>
        <dbReference type="ARBA" id="ARBA00022989"/>
    </source>
</evidence>
<dbReference type="RefSeq" id="WP_342807357.1">
    <property type="nucleotide sequence ID" value="NZ_JAOPJZ010000003.1"/>
</dbReference>
<keyword evidence="2" id="KW-1003">Cell membrane</keyword>
<dbReference type="GO" id="GO:0005886">
    <property type="term" value="C:plasma membrane"/>
    <property type="evidence" value="ECO:0007669"/>
    <property type="project" value="UniProtKB-SubCell"/>
</dbReference>
<feature type="transmembrane region" description="Helical" evidence="6">
    <location>
        <begin position="135"/>
        <end position="158"/>
    </location>
</feature>
<evidence type="ECO:0000256" key="6">
    <source>
        <dbReference type="SAM" id="Phobius"/>
    </source>
</evidence>
<dbReference type="Pfam" id="PF03631">
    <property type="entry name" value="Virul_fac_BrkB"/>
    <property type="match status" value="1"/>
</dbReference>
<evidence type="ECO:0000256" key="3">
    <source>
        <dbReference type="ARBA" id="ARBA00022692"/>
    </source>
</evidence>
<dbReference type="EMBL" id="JAOPJZ010000003">
    <property type="protein sequence ID" value="MCU4751499.1"/>
    <property type="molecule type" value="Genomic_DNA"/>
</dbReference>